<protein>
    <submittedName>
        <fullName evidence="1">Uncharacterized protein</fullName>
    </submittedName>
</protein>
<evidence type="ECO:0000313" key="2">
    <source>
        <dbReference type="Proteomes" id="UP000602745"/>
    </source>
</evidence>
<comment type="caution">
    <text evidence="1">The sequence shown here is derived from an EMBL/GenBank/DDBJ whole genome shotgun (WGS) entry which is preliminary data.</text>
</comment>
<name>A0A8J2YMV5_9RHOB</name>
<gene>
    <name evidence="1" type="ORF">GCM10007276_34310</name>
</gene>
<dbReference type="EMBL" id="BMCP01000007">
    <property type="protein sequence ID" value="GGE54361.1"/>
    <property type="molecule type" value="Genomic_DNA"/>
</dbReference>
<reference evidence="1" key="2">
    <citation type="submission" date="2020-09" db="EMBL/GenBank/DDBJ databases">
        <authorList>
            <person name="Sun Q."/>
            <person name="Sedlacek I."/>
        </authorList>
    </citation>
    <scope>NUCLEOTIDE SEQUENCE</scope>
    <source>
        <strain evidence="1">CCM 7684</strain>
    </source>
</reference>
<proteinExistence type="predicted"/>
<organism evidence="1 2">
    <name type="scientific">Agaricicola taiwanensis</name>
    <dbReference type="NCBI Taxonomy" id="591372"/>
    <lineage>
        <taxon>Bacteria</taxon>
        <taxon>Pseudomonadati</taxon>
        <taxon>Pseudomonadota</taxon>
        <taxon>Alphaproteobacteria</taxon>
        <taxon>Rhodobacterales</taxon>
        <taxon>Paracoccaceae</taxon>
        <taxon>Agaricicola</taxon>
    </lineage>
</organism>
<reference evidence="1" key="1">
    <citation type="journal article" date="2014" name="Int. J. Syst. Evol. Microbiol.">
        <title>Complete genome sequence of Corynebacterium casei LMG S-19264T (=DSM 44701T), isolated from a smear-ripened cheese.</title>
        <authorList>
            <consortium name="US DOE Joint Genome Institute (JGI-PGF)"/>
            <person name="Walter F."/>
            <person name="Albersmeier A."/>
            <person name="Kalinowski J."/>
            <person name="Ruckert C."/>
        </authorList>
    </citation>
    <scope>NUCLEOTIDE SEQUENCE</scope>
    <source>
        <strain evidence="1">CCM 7684</strain>
    </source>
</reference>
<keyword evidence="2" id="KW-1185">Reference proteome</keyword>
<dbReference type="Proteomes" id="UP000602745">
    <property type="component" value="Unassembled WGS sequence"/>
</dbReference>
<dbReference type="AlphaFoldDB" id="A0A8J2YMV5"/>
<evidence type="ECO:0000313" key="1">
    <source>
        <dbReference type="EMBL" id="GGE54361.1"/>
    </source>
</evidence>
<accession>A0A8J2YMV5</accession>
<sequence>MQAEVRDGSLIMRATCLRDAAIKPDEASAQRLAAHVAADIAPKSAYGRVDEARAGRLEFFGGGRGAENPRLQVIYRMIVDEGSALILTTFTEDLDSTGRAEAFREKARPWVLSDPLCAGTVAFPSKPEIERNGVALVAHVQRRTGLLALLCTTVPPSRGRAGVPLFAEKLIKEYEVHDAAITSLGKGDKADLHIQGYVPTSDVKFRFEARVYHVNDGLIALSVLYDQNDEGRYRAADYLGLASPTEPSAEILTFRHDNCLVPMIFPISPGPAKETGKSVSTWAQEGRHSFDLSCTSDEGYRADATTANQLAQEAAGDDGKAQSLTHSIEGGTMTGRFTISRLNGRFERDVAFRVTNHRLQLASVDALSERYPRNDETEAFLSQLTK</sequence>